<gene>
    <name evidence="1" type="ORF">LCGC14_1121980</name>
</gene>
<reference evidence="1" key="1">
    <citation type="journal article" date="2015" name="Nature">
        <title>Complex archaea that bridge the gap between prokaryotes and eukaryotes.</title>
        <authorList>
            <person name="Spang A."/>
            <person name="Saw J.H."/>
            <person name="Jorgensen S.L."/>
            <person name="Zaremba-Niedzwiedzka K."/>
            <person name="Martijn J."/>
            <person name="Lind A.E."/>
            <person name="van Eijk R."/>
            <person name="Schleper C."/>
            <person name="Guy L."/>
            <person name="Ettema T.J."/>
        </authorList>
    </citation>
    <scope>NUCLEOTIDE SEQUENCE</scope>
</reference>
<proteinExistence type="predicted"/>
<evidence type="ECO:0000313" key="1">
    <source>
        <dbReference type="EMBL" id="KKN02012.1"/>
    </source>
</evidence>
<sequence length="96" mass="11277">MRDQRLIAIKDPRLRRIRDSLRKIIFLKTGELLRKDLSGPNWWALEGPFKASICCCSFCGKIDRDMVYDGKGRKWNCVECNKIFITLEKKFDVVLP</sequence>
<name>A0A0F9MRH3_9ZZZZ</name>
<accession>A0A0F9MRH3</accession>
<comment type="caution">
    <text evidence="1">The sequence shown here is derived from an EMBL/GenBank/DDBJ whole genome shotgun (WGS) entry which is preliminary data.</text>
</comment>
<dbReference type="EMBL" id="LAZR01005194">
    <property type="protein sequence ID" value="KKN02012.1"/>
    <property type="molecule type" value="Genomic_DNA"/>
</dbReference>
<organism evidence="1">
    <name type="scientific">marine sediment metagenome</name>
    <dbReference type="NCBI Taxonomy" id="412755"/>
    <lineage>
        <taxon>unclassified sequences</taxon>
        <taxon>metagenomes</taxon>
        <taxon>ecological metagenomes</taxon>
    </lineage>
</organism>
<protein>
    <submittedName>
        <fullName evidence="1">Uncharacterized protein</fullName>
    </submittedName>
</protein>
<dbReference type="AlphaFoldDB" id="A0A0F9MRH3"/>